<feature type="domain" description="FAD/NAD(P)-binding" evidence="3">
    <location>
        <begin position="3"/>
        <end position="308"/>
    </location>
</feature>
<dbReference type="RefSeq" id="WP_092528071.1">
    <property type="nucleotide sequence ID" value="NZ_FOWW01000001.1"/>
</dbReference>
<dbReference type="Pfam" id="PF04324">
    <property type="entry name" value="Fer2_BFD"/>
    <property type="match status" value="1"/>
</dbReference>
<evidence type="ECO:0000256" key="1">
    <source>
        <dbReference type="ARBA" id="ARBA00023002"/>
    </source>
</evidence>
<dbReference type="CDD" id="cd19946">
    <property type="entry name" value="GlpA-like_Fer2_BFD-like"/>
    <property type="match status" value="1"/>
</dbReference>
<dbReference type="InterPro" id="IPR007419">
    <property type="entry name" value="BFD-like_2Fe2S-bd_dom"/>
</dbReference>
<evidence type="ECO:0000313" key="4">
    <source>
        <dbReference type="EMBL" id="SFP06898.1"/>
    </source>
</evidence>
<dbReference type="AlphaFoldDB" id="A0A1I5MB82"/>
<feature type="domain" description="BFD-like [2Fe-2S]-binding" evidence="2">
    <location>
        <begin position="362"/>
        <end position="412"/>
    </location>
</feature>
<organism evidence="4 5">
    <name type="scientific">Amycolatopsis arida</name>
    <dbReference type="NCBI Taxonomy" id="587909"/>
    <lineage>
        <taxon>Bacteria</taxon>
        <taxon>Bacillati</taxon>
        <taxon>Actinomycetota</taxon>
        <taxon>Actinomycetes</taxon>
        <taxon>Pseudonocardiales</taxon>
        <taxon>Pseudonocardiaceae</taxon>
        <taxon>Amycolatopsis</taxon>
    </lineage>
</organism>
<dbReference type="PRINTS" id="PR00368">
    <property type="entry name" value="FADPNR"/>
</dbReference>
<dbReference type="EMBL" id="FOWW01000001">
    <property type="protein sequence ID" value="SFP06898.1"/>
    <property type="molecule type" value="Genomic_DNA"/>
</dbReference>
<dbReference type="InterPro" id="IPR041854">
    <property type="entry name" value="BFD-like_2Fe2S-bd_dom_sf"/>
</dbReference>
<dbReference type="OrthoDB" id="9801699at2"/>
<reference evidence="5" key="1">
    <citation type="submission" date="2016-10" db="EMBL/GenBank/DDBJ databases">
        <authorList>
            <person name="Varghese N."/>
            <person name="Submissions S."/>
        </authorList>
    </citation>
    <scope>NUCLEOTIDE SEQUENCE [LARGE SCALE GENOMIC DNA]</scope>
    <source>
        <strain evidence="5">CGMCC 4.5579</strain>
    </source>
</reference>
<gene>
    <name evidence="4" type="ORF">SAMN05421810_101864</name>
</gene>
<dbReference type="InterPro" id="IPR051691">
    <property type="entry name" value="Metab_Enz_Cyan_OpOx_G3PDH"/>
</dbReference>
<dbReference type="PANTHER" id="PTHR42949">
    <property type="entry name" value="ANAEROBIC GLYCEROL-3-PHOSPHATE DEHYDROGENASE SUBUNIT B"/>
    <property type="match status" value="1"/>
</dbReference>
<dbReference type="InterPro" id="IPR023753">
    <property type="entry name" value="FAD/NAD-binding_dom"/>
</dbReference>
<evidence type="ECO:0000259" key="2">
    <source>
        <dbReference type="Pfam" id="PF04324"/>
    </source>
</evidence>
<keyword evidence="1" id="KW-0560">Oxidoreductase</keyword>
<sequence>MRRVVVVGGGPAGMAAARAVARTGVAVTLVDSAPLLGGQYHRQDALRGNERFVLPAGVEHRRSTVVWALEPVPGGHRVHLRTGPADAPARRGDAIDTAALVLATGAHDRALPFPGWELPGVYTAGAAQALVKGQRVAVGGRVLIAGTGPFLLPVAVSVLRGGAEVVGVHEANDPVRGWLSTPPGVLAGWRKGGELGRYLALLARHRVPYRLRSTVIAAHGDDRVEAVTTVRLDPDWTVVAGTERRIAVDAVCVGFGFTPQLELAVAAGCAVRDGAVLVDAAQATSVLGVFAAGELTGIGGADLAAAEGAVAGAAAALRVGGRAVPPVAALRRVRAGRRFAAALDRVHPVRPGWRGWLRDDTLVCRCEEVGYGELRRALADRDARGVRSLKLVSRAGLGPCQGRVCGPTVAELAGLPGGAAAFARRPVAAPLRLGELADTVSGEDGEDREKE</sequence>
<dbReference type="SUPFAM" id="SSF51905">
    <property type="entry name" value="FAD/NAD(P)-binding domain"/>
    <property type="match status" value="1"/>
</dbReference>
<dbReference type="PIRSF" id="PIRSF037495">
    <property type="entry name" value="Opine_OX_OoxA/HcnB"/>
    <property type="match status" value="1"/>
</dbReference>
<evidence type="ECO:0000313" key="5">
    <source>
        <dbReference type="Proteomes" id="UP000198727"/>
    </source>
</evidence>
<dbReference type="Gene3D" id="3.40.50.720">
    <property type="entry name" value="NAD(P)-binding Rossmann-like Domain"/>
    <property type="match status" value="1"/>
</dbReference>
<dbReference type="InterPro" id="IPR017224">
    <property type="entry name" value="Opine_Oxase_asu/HCN_bsu"/>
</dbReference>
<proteinExistence type="predicted"/>
<evidence type="ECO:0000259" key="3">
    <source>
        <dbReference type="Pfam" id="PF07992"/>
    </source>
</evidence>
<name>A0A1I5MB82_9PSEU</name>
<dbReference type="Gene3D" id="1.10.10.1100">
    <property type="entry name" value="BFD-like [2Fe-2S]-binding domain"/>
    <property type="match status" value="1"/>
</dbReference>
<dbReference type="PANTHER" id="PTHR42949:SF3">
    <property type="entry name" value="ANAEROBIC GLYCEROL-3-PHOSPHATE DEHYDROGENASE SUBUNIT B"/>
    <property type="match status" value="1"/>
</dbReference>
<accession>A0A1I5MB82</accession>
<dbReference type="PRINTS" id="PR00469">
    <property type="entry name" value="PNDRDTASEII"/>
</dbReference>
<dbReference type="Pfam" id="PF07992">
    <property type="entry name" value="Pyr_redox_2"/>
    <property type="match status" value="1"/>
</dbReference>
<protein>
    <submittedName>
        <fullName evidence="4">Thioredoxin reductase</fullName>
    </submittedName>
</protein>
<dbReference type="STRING" id="587909.SAMN05421810_101864"/>
<dbReference type="GO" id="GO:0016491">
    <property type="term" value="F:oxidoreductase activity"/>
    <property type="evidence" value="ECO:0007669"/>
    <property type="project" value="UniProtKB-KW"/>
</dbReference>
<dbReference type="Proteomes" id="UP000198727">
    <property type="component" value="Unassembled WGS sequence"/>
</dbReference>
<dbReference type="InterPro" id="IPR036188">
    <property type="entry name" value="FAD/NAD-bd_sf"/>
</dbReference>
<dbReference type="Gene3D" id="3.50.50.60">
    <property type="entry name" value="FAD/NAD(P)-binding domain"/>
    <property type="match status" value="1"/>
</dbReference>
<keyword evidence="5" id="KW-1185">Reference proteome</keyword>